<gene>
    <name evidence="3" type="ORF">DVK44_06030</name>
</gene>
<dbReference type="KEGG" id="spad:DVK44_06030"/>
<dbReference type="GO" id="GO:0016627">
    <property type="term" value="F:oxidoreductase activity, acting on the CH-CH group of donors"/>
    <property type="evidence" value="ECO:0007669"/>
    <property type="project" value="TreeGrafter"/>
</dbReference>
<evidence type="ECO:0000256" key="1">
    <source>
        <dbReference type="ARBA" id="ARBA00023002"/>
    </source>
</evidence>
<evidence type="ECO:0000313" key="3">
    <source>
        <dbReference type="EMBL" id="AXG77322.1"/>
    </source>
</evidence>
<dbReference type="Pfam" id="PF01243">
    <property type="entry name" value="PNPOx_N"/>
    <property type="match status" value="1"/>
</dbReference>
<protein>
    <submittedName>
        <fullName evidence="3">Pyridoxamine 5'-phosphate oxidase family protein</fullName>
    </submittedName>
</protein>
<evidence type="ECO:0000313" key="4">
    <source>
        <dbReference type="Proteomes" id="UP000253868"/>
    </source>
</evidence>
<keyword evidence="1" id="KW-0560">Oxidoreductase</keyword>
<proteinExistence type="predicted"/>
<dbReference type="InterPro" id="IPR052019">
    <property type="entry name" value="F420H2_bilvrd_red/Heme_oxyg"/>
</dbReference>
<accession>A0A345HKU8</accession>
<dbReference type="RefSeq" id="WP_114658690.1">
    <property type="nucleotide sequence ID" value="NZ_CP031194.1"/>
</dbReference>
<reference evidence="4" key="1">
    <citation type="submission" date="2018-07" db="EMBL/GenBank/DDBJ databases">
        <authorList>
            <person name="Zhao J."/>
        </authorList>
    </citation>
    <scope>NUCLEOTIDE SEQUENCE [LARGE SCALE GENOMIC DNA]</scope>
    <source>
        <strain evidence="4">GSSD-12</strain>
    </source>
</reference>
<evidence type="ECO:0000259" key="2">
    <source>
        <dbReference type="Pfam" id="PF01243"/>
    </source>
</evidence>
<dbReference type="InterPro" id="IPR012349">
    <property type="entry name" value="Split_barrel_FMN-bd"/>
</dbReference>
<dbReference type="GO" id="GO:0005829">
    <property type="term" value="C:cytosol"/>
    <property type="evidence" value="ECO:0007669"/>
    <property type="project" value="TreeGrafter"/>
</dbReference>
<dbReference type="OrthoDB" id="5115613at2"/>
<dbReference type="AlphaFoldDB" id="A0A345HKU8"/>
<feature type="domain" description="Pyridoxamine 5'-phosphate oxidase N-terminal" evidence="2">
    <location>
        <begin position="17"/>
        <end position="129"/>
    </location>
</feature>
<dbReference type="Proteomes" id="UP000253868">
    <property type="component" value="Chromosome"/>
</dbReference>
<dbReference type="EMBL" id="CP031194">
    <property type="protein sequence ID" value="AXG77322.1"/>
    <property type="molecule type" value="Genomic_DNA"/>
</dbReference>
<dbReference type="GO" id="GO:0070967">
    <property type="term" value="F:coenzyme F420 binding"/>
    <property type="evidence" value="ECO:0007669"/>
    <property type="project" value="TreeGrafter"/>
</dbReference>
<dbReference type="Gene3D" id="2.30.110.10">
    <property type="entry name" value="Electron Transport, Fmn-binding Protein, Chain A"/>
    <property type="match status" value="1"/>
</dbReference>
<dbReference type="PANTHER" id="PTHR35176">
    <property type="entry name" value="HEME OXYGENASE HI_0854-RELATED"/>
    <property type="match status" value="1"/>
</dbReference>
<name>A0A345HKU8_9ACTN</name>
<sequence>MTITWADVVSAEPRFAEAVQRRFEMYPHHVLATLRKDGSPRVTGLEVTFLFGELWLGMMPNSLKARDLRRDPRFAVQANPGAGDAMADGDVRVGGRAREVTDRRVRARFISEIRPPLPFQLFRVDVGEIVQTEIEGDDLVLRSWRPDRPLRTIRRGTGDAPPRVTEARAAG</sequence>
<dbReference type="SUPFAM" id="SSF50475">
    <property type="entry name" value="FMN-binding split barrel"/>
    <property type="match status" value="1"/>
</dbReference>
<organism evidence="3 4">
    <name type="scientific">Streptomyces paludis</name>
    <dbReference type="NCBI Taxonomy" id="2282738"/>
    <lineage>
        <taxon>Bacteria</taxon>
        <taxon>Bacillati</taxon>
        <taxon>Actinomycetota</taxon>
        <taxon>Actinomycetes</taxon>
        <taxon>Kitasatosporales</taxon>
        <taxon>Streptomycetaceae</taxon>
        <taxon>Streptomyces</taxon>
    </lineage>
</organism>
<dbReference type="InterPro" id="IPR011576">
    <property type="entry name" value="Pyridox_Oxase_N"/>
</dbReference>
<keyword evidence="4" id="KW-1185">Reference proteome</keyword>
<dbReference type="PANTHER" id="PTHR35176:SF6">
    <property type="entry name" value="HEME OXYGENASE HI_0854-RELATED"/>
    <property type="match status" value="1"/>
</dbReference>